<proteinExistence type="predicted"/>
<dbReference type="AlphaFoldDB" id="A0A4S3J649"/>
<gene>
    <name evidence="1" type="ORF">EYZ11_010141</name>
</gene>
<organism evidence="1 2">
    <name type="scientific">Aspergillus tanneri</name>
    <dbReference type="NCBI Taxonomy" id="1220188"/>
    <lineage>
        <taxon>Eukaryota</taxon>
        <taxon>Fungi</taxon>
        <taxon>Dikarya</taxon>
        <taxon>Ascomycota</taxon>
        <taxon>Pezizomycotina</taxon>
        <taxon>Eurotiomycetes</taxon>
        <taxon>Eurotiomycetidae</taxon>
        <taxon>Eurotiales</taxon>
        <taxon>Aspergillaceae</taxon>
        <taxon>Aspergillus</taxon>
        <taxon>Aspergillus subgen. Circumdati</taxon>
    </lineage>
</organism>
<sequence>MTASPIILAGCQRDWKILTRARERLDHTK</sequence>
<dbReference type="VEuPathDB" id="FungiDB:EYZ11_010141"/>
<keyword evidence="2" id="KW-1185">Reference proteome</keyword>
<accession>A0A4S3J649</accession>
<evidence type="ECO:0000313" key="2">
    <source>
        <dbReference type="Proteomes" id="UP000308092"/>
    </source>
</evidence>
<evidence type="ECO:0000313" key="1">
    <source>
        <dbReference type="EMBL" id="THC90400.1"/>
    </source>
</evidence>
<comment type="caution">
    <text evidence="1">The sequence shown here is derived from an EMBL/GenBank/DDBJ whole genome shotgun (WGS) entry which is preliminary data.</text>
</comment>
<name>A0A4S3J649_9EURO</name>
<dbReference type="EMBL" id="SOSA01000525">
    <property type="protein sequence ID" value="THC90400.1"/>
    <property type="molecule type" value="Genomic_DNA"/>
</dbReference>
<reference evidence="1 2" key="1">
    <citation type="submission" date="2019-03" db="EMBL/GenBank/DDBJ databases">
        <title>The genome sequence of a newly discovered highly antifungal drug resistant Aspergillus species, Aspergillus tanneri NIH 1004.</title>
        <authorList>
            <person name="Mounaud S."/>
            <person name="Singh I."/>
            <person name="Joardar V."/>
            <person name="Pakala S."/>
            <person name="Pakala S."/>
            <person name="Venepally P."/>
            <person name="Hoover J."/>
            <person name="Nierman W."/>
            <person name="Chung J."/>
            <person name="Losada L."/>
        </authorList>
    </citation>
    <scope>NUCLEOTIDE SEQUENCE [LARGE SCALE GENOMIC DNA]</scope>
    <source>
        <strain evidence="1 2">NIH1004</strain>
    </source>
</reference>
<protein>
    <submittedName>
        <fullName evidence="1">Uncharacterized protein</fullName>
    </submittedName>
</protein>
<dbReference type="Proteomes" id="UP000308092">
    <property type="component" value="Unassembled WGS sequence"/>
</dbReference>